<dbReference type="Gene3D" id="2.60.40.730">
    <property type="entry name" value="SOR catalytic domain"/>
    <property type="match status" value="1"/>
</dbReference>
<dbReference type="SUPFAM" id="SSF57802">
    <property type="entry name" value="Rubredoxin-like"/>
    <property type="match status" value="1"/>
</dbReference>
<reference evidence="14 15" key="1">
    <citation type="submission" date="2018-08" db="EMBL/GenBank/DDBJ databases">
        <title>A genome reference for cultivated species of the human gut microbiota.</title>
        <authorList>
            <person name="Zou Y."/>
            <person name="Xue W."/>
            <person name="Luo G."/>
        </authorList>
    </citation>
    <scope>NUCLEOTIDE SEQUENCE [LARGE SCALE GENOMIC DNA]</scope>
    <source>
        <strain evidence="14 15">AF35-6BH</strain>
    </source>
</reference>
<evidence type="ECO:0000259" key="12">
    <source>
        <dbReference type="Pfam" id="PF06397"/>
    </source>
</evidence>
<dbReference type="Proteomes" id="UP000753219">
    <property type="component" value="Unassembled WGS sequence"/>
</dbReference>
<evidence type="ECO:0000313" key="13">
    <source>
        <dbReference type="EMBL" id="MBS4883714.1"/>
    </source>
</evidence>
<dbReference type="InterPro" id="IPR002742">
    <property type="entry name" value="Desulfoferrodoxin_Fe-bd_dom"/>
</dbReference>
<evidence type="ECO:0000256" key="10">
    <source>
        <dbReference type="ARBA" id="ARBA00047448"/>
    </source>
</evidence>
<evidence type="ECO:0000256" key="5">
    <source>
        <dbReference type="ARBA" id="ARBA00022723"/>
    </source>
</evidence>
<dbReference type="PANTHER" id="PTHR36541:SF1">
    <property type="entry name" value="SUPEROXIDE REDUCTASE-RELATED"/>
    <property type="match status" value="1"/>
</dbReference>
<dbReference type="AlphaFoldDB" id="A0A415P8P5"/>
<keyword evidence="15" id="KW-1185">Reference proteome</keyword>
<evidence type="ECO:0000256" key="7">
    <source>
        <dbReference type="ARBA" id="ARBA00023004"/>
    </source>
</evidence>
<dbReference type="Proteomes" id="UP000284868">
    <property type="component" value="Unassembled WGS sequence"/>
</dbReference>
<evidence type="ECO:0000313" key="15">
    <source>
        <dbReference type="Proteomes" id="UP000284868"/>
    </source>
</evidence>
<evidence type="ECO:0000259" key="11">
    <source>
        <dbReference type="Pfam" id="PF01880"/>
    </source>
</evidence>
<keyword evidence="6" id="KW-0249">Electron transport</keyword>
<dbReference type="OrthoDB" id="9814936at2"/>
<evidence type="ECO:0000256" key="2">
    <source>
        <dbReference type="ARBA" id="ARBA00012679"/>
    </source>
</evidence>
<dbReference type="Pfam" id="PF01880">
    <property type="entry name" value="Desulfoferrodox"/>
    <property type="match status" value="1"/>
</dbReference>
<protein>
    <recommendedName>
        <fullName evidence="3">Desulfoferrodoxin</fullName>
        <ecNumber evidence="2">1.15.1.2</ecNumber>
    </recommendedName>
    <alternativeName>
        <fullName evidence="9">Superoxide reductase</fullName>
    </alternativeName>
</protein>
<accession>A0A415P8P5</accession>
<organism evidence="14 15">
    <name type="scientific">Amedibacillus dolichus</name>
    <dbReference type="NCBI Taxonomy" id="31971"/>
    <lineage>
        <taxon>Bacteria</taxon>
        <taxon>Bacillati</taxon>
        <taxon>Bacillota</taxon>
        <taxon>Erysipelotrichia</taxon>
        <taxon>Erysipelotrichales</taxon>
        <taxon>Erysipelotrichaceae</taxon>
        <taxon>Amedibacillus</taxon>
    </lineage>
</organism>
<feature type="domain" description="Desulfoferrodoxin N-terminal" evidence="12">
    <location>
        <begin position="4"/>
        <end position="32"/>
    </location>
</feature>
<sequence length="127" mass="13865">MKLLKCAVCGNIVEVVKDAGVPIMCCGKPMEELKANTTDGALEKHVPVATYADGMLKVAVGSVAHPMLPEHFITDIFVEIDDKVLRAKLEPGKEPEAVFALGDFKGKAHVYEYCNLHGLWKTDLVIE</sequence>
<comment type="catalytic activity">
    <reaction evidence="10">
        <text>reduced [rubredoxin] + superoxide + 2 H(+) = oxidized [rubredoxin] + H2O2</text>
        <dbReference type="Rhea" id="RHEA:21324"/>
        <dbReference type="Rhea" id="RHEA-COMP:10302"/>
        <dbReference type="Rhea" id="RHEA-COMP:10303"/>
        <dbReference type="ChEBI" id="CHEBI:15378"/>
        <dbReference type="ChEBI" id="CHEBI:16240"/>
        <dbReference type="ChEBI" id="CHEBI:18421"/>
        <dbReference type="ChEBI" id="CHEBI:29033"/>
        <dbReference type="ChEBI" id="CHEBI:29034"/>
        <dbReference type="EC" id="1.15.1.2"/>
    </reaction>
</comment>
<dbReference type="SUPFAM" id="SSF49367">
    <property type="entry name" value="Superoxide reductase-like"/>
    <property type="match status" value="1"/>
</dbReference>
<keyword evidence="5" id="KW-0479">Metal-binding</keyword>
<comment type="function">
    <text evidence="8">Catalyzes the one-electron reduction of superoxide anion radical to hydrogen peroxide at a nonheme ferrous iron center. Plays a fundamental role in case of oxidative stress via its superoxide detoxification activity.</text>
</comment>
<keyword evidence="7" id="KW-0408">Iron</keyword>
<evidence type="ECO:0000256" key="1">
    <source>
        <dbReference type="ARBA" id="ARBA00005941"/>
    </source>
</evidence>
<name>A0A415P8P5_9FIRM</name>
<proteinExistence type="inferred from homology"/>
<comment type="similarity">
    <text evidence="1">Belongs to the desulfoferrodoxin family.</text>
</comment>
<dbReference type="InterPro" id="IPR004462">
    <property type="entry name" value="Desulfoferrodoxin_N"/>
</dbReference>
<dbReference type="EC" id="1.15.1.2" evidence="2"/>
<dbReference type="EMBL" id="QRPK01000040">
    <property type="protein sequence ID" value="RHM09112.1"/>
    <property type="molecule type" value="Genomic_DNA"/>
</dbReference>
<gene>
    <name evidence="14" type="ORF">DWZ83_07555</name>
    <name evidence="13" type="ORF">KHZ85_03005</name>
</gene>
<dbReference type="EMBL" id="JAGZMZ010000005">
    <property type="protein sequence ID" value="MBS4883714.1"/>
    <property type="molecule type" value="Genomic_DNA"/>
</dbReference>
<evidence type="ECO:0000256" key="6">
    <source>
        <dbReference type="ARBA" id="ARBA00022982"/>
    </source>
</evidence>
<reference evidence="13" key="2">
    <citation type="submission" date="2021-02" db="EMBL/GenBank/DDBJ databases">
        <title>Infant gut strain persistence is associated with maternal origin, phylogeny, and functional potential including surface adhesion and iron acquisition.</title>
        <authorList>
            <person name="Lou Y.C."/>
        </authorList>
    </citation>
    <scope>NUCLEOTIDE SEQUENCE</scope>
    <source>
        <strain evidence="13">L3_108_103G1_dasL3_108_103G1_concoct_2</strain>
    </source>
</reference>
<evidence type="ECO:0000256" key="3">
    <source>
        <dbReference type="ARBA" id="ARBA00014839"/>
    </source>
</evidence>
<comment type="caution">
    <text evidence="14">The sequence shown here is derived from an EMBL/GenBank/DDBJ whole genome shotgun (WGS) entry which is preliminary data.</text>
</comment>
<dbReference type="GO" id="GO:0005506">
    <property type="term" value="F:iron ion binding"/>
    <property type="evidence" value="ECO:0007669"/>
    <property type="project" value="InterPro"/>
</dbReference>
<evidence type="ECO:0000313" key="14">
    <source>
        <dbReference type="EMBL" id="RHM09112.1"/>
    </source>
</evidence>
<keyword evidence="4" id="KW-0813">Transport</keyword>
<feature type="domain" description="Desulfoferrodoxin ferrous iron-binding" evidence="11">
    <location>
        <begin position="39"/>
        <end position="122"/>
    </location>
</feature>
<evidence type="ECO:0000256" key="8">
    <source>
        <dbReference type="ARBA" id="ARBA00024690"/>
    </source>
</evidence>
<dbReference type="GO" id="GO:0050605">
    <property type="term" value="F:superoxide reductase activity"/>
    <property type="evidence" value="ECO:0007669"/>
    <property type="project" value="UniProtKB-EC"/>
</dbReference>
<evidence type="ECO:0000256" key="9">
    <source>
        <dbReference type="ARBA" id="ARBA00031398"/>
    </source>
</evidence>
<dbReference type="InterPro" id="IPR036073">
    <property type="entry name" value="Desulfoferrodoxin_Fe-bd_dom_sf"/>
</dbReference>
<dbReference type="GeneID" id="92794118"/>
<dbReference type="InterPro" id="IPR051233">
    <property type="entry name" value="Desulfoferrodoxin_SOR"/>
</dbReference>
<dbReference type="RefSeq" id="WP_004800699.1">
    <property type="nucleotide sequence ID" value="NZ_CABKNA010000002.1"/>
</dbReference>
<evidence type="ECO:0000256" key="4">
    <source>
        <dbReference type="ARBA" id="ARBA00022448"/>
    </source>
</evidence>
<dbReference type="PANTHER" id="PTHR36541">
    <property type="entry name" value="SUPEROXIDE REDUCTASE-RELATED"/>
    <property type="match status" value="1"/>
</dbReference>
<dbReference type="Pfam" id="PF06397">
    <property type="entry name" value="Desulfoferrod_N"/>
    <property type="match status" value="1"/>
</dbReference>